<dbReference type="SMART" id="SM00533">
    <property type="entry name" value="MUTSd"/>
    <property type="match status" value="1"/>
</dbReference>
<dbReference type="Pfam" id="PF01713">
    <property type="entry name" value="Smr"/>
    <property type="match status" value="1"/>
</dbReference>
<dbReference type="InterPro" id="IPR005747">
    <property type="entry name" value="MutS2"/>
</dbReference>
<dbReference type="PROSITE" id="PS00486">
    <property type="entry name" value="DNA_MISMATCH_REPAIR_2"/>
    <property type="match status" value="1"/>
</dbReference>
<dbReference type="PANTHER" id="PTHR48466:SF2">
    <property type="entry name" value="OS10G0509000 PROTEIN"/>
    <property type="match status" value="1"/>
</dbReference>
<comment type="function">
    <text evidence="8">Acts as a ribosome collision sensor, splitting the ribosome into its 2 subunits. Detects stalled/collided 70S ribosomes which it binds and splits by an ATP-hydrolysis driven conformational change. Acts upstream of the ribosome quality control system (RQC), a ribosome-associated complex that mediates the extraction of incompletely synthesized nascent chains from stalled ribosomes and their subsequent degradation. Probably generates substrates for RQC.</text>
</comment>
<evidence type="ECO:0000256" key="5">
    <source>
        <dbReference type="ARBA" id="ARBA00022840"/>
    </source>
</evidence>
<dbReference type="SUPFAM" id="SSF48334">
    <property type="entry name" value="DNA repair protein MutS, domain III"/>
    <property type="match status" value="1"/>
</dbReference>
<dbReference type="EMBL" id="JACRTK010000004">
    <property type="protein sequence ID" value="MBC8591263.1"/>
    <property type="molecule type" value="Genomic_DNA"/>
</dbReference>
<dbReference type="NCBIfam" id="TIGR01069">
    <property type="entry name" value="mutS2"/>
    <property type="match status" value="1"/>
</dbReference>
<dbReference type="InterPro" id="IPR046893">
    <property type="entry name" value="MSSS"/>
</dbReference>
<dbReference type="GO" id="GO:0140664">
    <property type="term" value="F:ATP-dependent DNA damage sensor activity"/>
    <property type="evidence" value="ECO:0007669"/>
    <property type="project" value="InterPro"/>
</dbReference>
<dbReference type="GO" id="GO:0030983">
    <property type="term" value="F:mismatched DNA binding"/>
    <property type="evidence" value="ECO:0007669"/>
    <property type="project" value="InterPro"/>
</dbReference>
<dbReference type="FunFam" id="3.40.50.300:FF:000830">
    <property type="entry name" value="Endonuclease MutS2"/>
    <property type="match status" value="1"/>
</dbReference>
<dbReference type="SMART" id="SM00463">
    <property type="entry name" value="SMR"/>
    <property type="match status" value="1"/>
</dbReference>
<dbReference type="GO" id="GO:0045910">
    <property type="term" value="P:negative regulation of DNA recombination"/>
    <property type="evidence" value="ECO:0007669"/>
    <property type="project" value="InterPro"/>
</dbReference>
<dbReference type="HAMAP" id="MF_00092">
    <property type="entry name" value="MutS2"/>
    <property type="match status" value="1"/>
</dbReference>
<evidence type="ECO:0000256" key="9">
    <source>
        <dbReference type="SAM" id="Coils"/>
    </source>
</evidence>
<feature type="binding site" evidence="8">
    <location>
        <begin position="336"/>
        <end position="343"/>
    </location>
    <ligand>
        <name>ATP</name>
        <dbReference type="ChEBI" id="CHEBI:30616"/>
    </ligand>
</feature>
<keyword evidence="1 8" id="KW-0540">Nuclease</keyword>
<feature type="coiled-coil region" evidence="9">
    <location>
        <begin position="517"/>
        <end position="601"/>
    </location>
</feature>
<dbReference type="InterPro" id="IPR007696">
    <property type="entry name" value="DNA_mismatch_repair_MutS_core"/>
</dbReference>
<dbReference type="InterPro" id="IPR027417">
    <property type="entry name" value="P-loop_NTPase"/>
</dbReference>
<dbReference type="EC" id="3.1.-.-" evidence="8"/>
<evidence type="ECO:0000313" key="11">
    <source>
        <dbReference type="EMBL" id="MBC8591263.1"/>
    </source>
</evidence>
<dbReference type="RefSeq" id="WP_249324134.1">
    <property type="nucleotide sequence ID" value="NZ_JACRTK010000004.1"/>
</dbReference>
<dbReference type="Gene3D" id="3.40.50.300">
    <property type="entry name" value="P-loop containing nucleotide triphosphate hydrolases"/>
    <property type="match status" value="1"/>
</dbReference>
<dbReference type="InterPro" id="IPR036187">
    <property type="entry name" value="DNA_mismatch_repair_MutS_sf"/>
</dbReference>
<evidence type="ECO:0000256" key="6">
    <source>
        <dbReference type="ARBA" id="ARBA00022884"/>
    </source>
</evidence>
<keyword evidence="5 8" id="KW-0067">ATP-binding</keyword>
<keyword evidence="9" id="KW-0175">Coiled coil</keyword>
<dbReference type="GO" id="GO:0019843">
    <property type="term" value="F:rRNA binding"/>
    <property type="evidence" value="ECO:0007669"/>
    <property type="project" value="UniProtKB-UniRule"/>
</dbReference>
<organism evidence="11 12">
    <name type="scientific">Wansuia hejianensis</name>
    <dbReference type="NCBI Taxonomy" id="2763667"/>
    <lineage>
        <taxon>Bacteria</taxon>
        <taxon>Bacillati</taxon>
        <taxon>Bacillota</taxon>
        <taxon>Clostridia</taxon>
        <taxon>Lachnospirales</taxon>
        <taxon>Lachnospiraceae</taxon>
        <taxon>Wansuia</taxon>
    </lineage>
</organism>
<keyword evidence="2 8" id="KW-0699">rRNA-binding</keyword>
<dbReference type="Pfam" id="PF00488">
    <property type="entry name" value="MutS_V"/>
    <property type="match status" value="1"/>
</dbReference>
<dbReference type="GO" id="GO:0005524">
    <property type="term" value="F:ATP binding"/>
    <property type="evidence" value="ECO:0007669"/>
    <property type="project" value="UniProtKB-UniRule"/>
</dbReference>
<keyword evidence="4 8" id="KW-0378">Hydrolase</keyword>
<dbReference type="SMART" id="SM00534">
    <property type="entry name" value="MUTSac"/>
    <property type="match status" value="1"/>
</dbReference>
<dbReference type="GO" id="GO:0016887">
    <property type="term" value="F:ATP hydrolysis activity"/>
    <property type="evidence" value="ECO:0007669"/>
    <property type="project" value="InterPro"/>
</dbReference>
<dbReference type="GO" id="GO:0072344">
    <property type="term" value="P:rescue of stalled ribosome"/>
    <property type="evidence" value="ECO:0007669"/>
    <property type="project" value="UniProtKB-UniRule"/>
</dbReference>
<protein>
    <recommendedName>
        <fullName evidence="8">Endonuclease MutS2</fullName>
        <ecNumber evidence="8">3.1.-.-</ecNumber>
    </recommendedName>
    <alternativeName>
        <fullName evidence="8">Ribosome-associated protein quality control-upstream factor</fullName>
        <shortName evidence="8">RQC-upstream factor</shortName>
        <shortName evidence="8">RqcU</shortName>
        <ecNumber evidence="8">3.6.4.-</ecNumber>
    </alternativeName>
</protein>
<gene>
    <name evidence="8" type="primary">mutS2</name>
    <name evidence="8" type="synonym">rqcU</name>
    <name evidence="11" type="ORF">H8689_09085</name>
</gene>
<dbReference type="GO" id="GO:0043023">
    <property type="term" value="F:ribosomal large subunit binding"/>
    <property type="evidence" value="ECO:0007669"/>
    <property type="project" value="UniProtKB-UniRule"/>
</dbReference>
<evidence type="ECO:0000256" key="1">
    <source>
        <dbReference type="ARBA" id="ARBA00022722"/>
    </source>
</evidence>
<evidence type="ECO:0000256" key="8">
    <source>
        <dbReference type="HAMAP-Rule" id="MF_00092"/>
    </source>
</evidence>
<dbReference type="PANTHER" id="PTHR48466">
    <property type="entry name" value="OS10G0509000 PROTEIN-RELATED"/>
    <property type="match status" value="1"/>
</dbReference>
<keyword evidence="8 11" id="KW-0255">Endonuclease</keyword>
<comment type="function">
    <text evidence="8">Endonuclease that is involved in the suppression of homologous recombination and thus may have a key role in the control of bacterial genetic diversity.</text>
</comment>
<dbReference type="InterPro" id="IPR036063">
    <property type="entry name" value="Smr_dom_sf"/>
</dbReference>
<dbReference type="InterPro" id="IPR002625">
    <property type="entry name" value="Smr_dom"/>
</dbReference>
<evidence type="ECO:0000256" key="7">
    <source>
        <dbReference type="ARBA" id="ARBA00023125"/>
    </source>
</evidence>
<proteinExistence type="inferred from homology"/>
<keyword evidence="7 8" id="KW-0238">DNA-binding</keyword>
<accession>A0A926EZI6</accession>
<evidence type="ECO:0000256" key="3">
    <source>
        <dbReference type="ARBA" id="ARBA00022741"/>
    </source>
</evidence>
<comment type="similarity">
    <text evidence="8">Belongs to the DNA mismatch repair MutS family. MutS2 subfamily.</text>
</comment>
<keyword evidence="12" id="KW-1185">Reference proteome</keyword>
<keyword evidence="3 8" id="KW-0547">Nucleotide-binding</keyword>
<comment type="caution">
    <text evidence="11">The sequence shown here is derived from an EMBL/GenBank/DDBJ whole genome shotgun (WGS) entry which is preliminary data.</text>
</comment>
<evidence type="ECO:0000256" key="2">
    <source>
        <dbReference type="ARBA" id="ARBA00022730"/>
    </source>
</evidence>
<dbReference type="GO" id="GO:0004519">
    <property type="term" value="F:endonuclease activity"/>
    <property type="evidence" value="ECO:0007669"/>
    <property type="project" value="UniProtKB-UniRule"/>
</dbReference>
<dbReference type="Proteomes" id="UP000601522">
    <property type="component" value="Unassembled WGS sequence"/>
</dbReference>
<dbReference type="SUPFAM" id="SSF160443">
    <property type="entry name" value="SMR domain-like"/>
    <property type="match status" value="1"/>
</dbReference>
<evidence type="ECO:0000256" key="4">
    <source>
        <dbReference type="ARBA" id="ARBA00022801"/>
    </source>
</evidence>
<name>A0A926EZI6_9FIRM</name>
<evidence type="ECO:0000313" key="12">
    <source>
        <dbReference type="Proteomes" id="UP000601522"/>
    </source>
</evidence>
<dbReference type="AlphaFoldDB" id="A0A926EZI6"/>
<dbReference type="PIRSF" id="PIRSF005814">
    <property type="entry name" value="MutS_YshD"/>
    <property type="match status" value="1"/>
</dbReference>
<dbReference type="PROSITE" id="PS50828">
    <property type="entry name" value="SMR"/>
    <property type="match status" value="1"/>
</dbReference>
<dbReference type="InterPro" id="IPR000432">
    <property type="entry name" value="DNA_mismatch_repair_MutS_C"/>
</dbReference>
<dbReference type="SUPFAM" id="SSF52540">
    <property type="entry name" value="P-loop containing nucleoside triphosphate hydrolases"/>
    <property type="match status" value="1"/>
</dbReference>
<dbReference type="CDD" id="cd03280">
    <property type="entry name" value="ABC_MutS2"/>
    <property type="match status" value="1"/>
</dbReference>
<reference evidence="11 12" key="1">
    <citation type="submission" date="2020-08" db="EMBL/GenBank/DDBJ databases">
        <title>Genome public.</title>
        <authorList>
            <person name="Liu C."/>
            <person name="Sun Q."/>
        </authorList>
    </citation>
    <scope>NUCLEOTIDE SEQUENCE [LARGE SCALE GENOMIC DNA]</scope>
    <source>
        <strain evidence="11 12">NSJ-26</strain>
    </source>
</reference>
<dbReference type="Gene3D" id="3.30.1370.110">
    <property type="match status" value="1"/>
</dbReference>
<dbReference type="GO" id="GO:0006298">
    <property type="term" value="P:mismatch repair"/>
    <property type="evidence" value="ECO:0007669"/>
    <property type="project" value="InterPro"/>
</dbReference>
<comment type="subunit">
    <text evidence="8">Homodimer. Binds to stalled ribosomes, contacting rRNA.</text>
</comment>
<sequence length="792" mass="89012">MNDKTLKVLEYHKIIELLMGKAESQLGKEKIKEVRPLNNKEAIERLLNETDEALSLLIKRGNPPLYGIHDIGYELKRVEIGGTLNPGSLLKVADSLRVSRGLKNYIKETKEDRGSEYPIIEALVNGLRVHRDIEESINNAIISENEISDNASSTLRNIRRQIISKNEAVKTKLNSIISSQTYKKYLQDSIITMREGRYVVPVKQENRGSMAGLVHDISSSGATVFIEPMAVVELNNELRELEIKEREEIERILLELSAMVGNESQGIMANQKILQELDFIFAKGKLAISMNATKPILNNSGYINIKKGRHPILDAKEVVPIDIYLGDEFSTLIITGPNTGGKTVTLKTVGLFTLMGQSGLHIPADYNSEIAVFDQVFADIGDEQSIEQSLSTFSSHMTNIVDILNNIRPNSLILFDELGAGTDPTEGAALAMSILDHLLQMNVRTIATTHYSQLKVYALTTKNVSNASVEFNVETLRPTYRLLIGVPGKSNAFEISKRLGLQDYIIDYAKKLISKENLEFEDVLQAIEKDRRETEEKRYEIERLGLEIESLKKNLEYEKEKIKVDRDKIIQKAKEEARDILRNAKEESDLIVSELRDVSKEVEKEHNRRIQEAQEMLKSKLGDVEKSITKDVLNVKSKKPPKNLKPGETVEVLSLNQTGKVLTPPDENGNTNIQIGIMKVNVHISSLRRASSQEDNKAYFKTKTIINTKSQSIKNELDLRGKNIEEAILDLDKYLDDAFMAGLNEVYIIHGKGTGALREGLQSYFKNHRIIKSYRVGKYGEGGSGVTVVKLK</sequence>
<dbReference type="EC" id="3.6.4.-" evidence="8"/>
<feature type="domain" description="Smr" evidence="10">
    <location>
        <begin position="717"/>
        <end position="792"/>
    </location>
</feature>
<evidence type="ECO:0000259" key="10">
    <source>
        <dbReference type="PROSITE" id="PS50828"/>
    </source>
</evidence>
<dbReference type="InterPro" id="IPR045076">
    <property type="entry name" value="MutS"/>
</dbReference>
<dbReference type="Pfam" id="PF20297">
    <property type="entry name" value="MSSS"/>
    <property type="match status" value="1"/>
</dbReference>
<keyword evidence="6 8" id="KW-0694">RNA-binding</keyword>